<dbReference type="AlphaFoldDB" id="A0A1H1NLX9"/>
<sequence>MFLAGCGETGLRERPDSRSACGRPVSPSRVARRANVRNMTGAQSTAQARRRIAIDALGSEISALPNSAASRLAALLRQPRQLAVSADIDGLVSAAMLTSVAPEFEIVAFSLRSQAWLVHPDFRERTPSDLMMIDLFSTRFDSLSNHVVRWGSKKPQVTEIRDAYQHWDGVVDAASRERLLAVPSLWAATQGGYEESDRADSARYKYPLGTAQFLLAMLEVSGNAPRFYDRTYLPWLVANCDDGILTYTRYSDNARVWWPVLAGAVGPGSLTEQVFSMVDRMRPHDFIDAVHRLDRERAASGTAPWLDDKWNLLGSTPDILGTALQWLGELTGWRDPLRGGVANLSSWVQITARGAGMVRFGGSSKLSSGERSAAAERIRAAASALNANFYYGGRGDGSRFNWVGGWA</sequence>
<proteinExistence type="predicted"/>
<dbReference type="EMBL" id="LT629734">
    <property type="protein sequence ID" value="SDR99329.1"/>
    <property type="molecule type" value="Genomic_DNA"/>
</dbReference>
<name>A0A1H1NLX9_9MICO</name>
<evidence type="ECO:0000313" key="3">
    <source>
        <dbReference type="Proteomes" id="UP000199649"/>
    </source>
</evidence>
<evidence type="ECO:0000313" key="2">
    <source>
        <dbReference type="EMBL" id="SDR99329.1"/>
    </source>
</evidence>
<dbReference type="Proteomes" id="UP000199649">
    <property type="component" value="Chromosome I"/>
</dbReference>
<keyword evidence="3" id="KW-1185">Reference proteome</keyword>
<protein>
    <submittedName>
        <fullName evidence="2">Uncharacterized protein</fullName>
    </submittedName>
</protein>
<evidence type="ECO:0000256" key="1">
    <source>
        <dbReference type="SAM" id="MobiDB-lite"/>
    </source>
</evidence>
<accession>A0A1H1NLX9</accession>
<reference evidence="3" key="1">
    <citation type="submission" date="2016-10" db="EMBL/GenBank/DDBJ databases">
        <authorList>
            <person name="Varghese N."/>
            <person name="Submissions S."/>
        </authorList>
    </citation>
    <scope>NUCLEOTIDE SEQUENCE [LARGE SCALE GENOMIC DNA]</scope>
    <source>
        <strain evidence="3">DSM 22965</strain>
    </source>
</reference>
<gene>
    <name evidence="2" type="ORF">SAMN04489719_1289</name>
</gene>
<organism evidence="2 3">
    <name type="scientific">Agrococcus carbonis</name>
    <dbReference type="NCBI Taxonomy" id="684552"/>
    <lineage>
        <taxon>Bacteria</taxon>
        <taxon>Bacillati</taxon>
        <taxon>Actinomycetota</taxon>
        <taxon>Actinomycetes</taxon>
        <taxon>Micrococcales</taxon>
        <taxon>Microbacteriaceae</taxon>
        <taxon>Agrococcus</taxon>
    </lineage>
</organism>
<feature type="region of interest" description="Disordered" evidence="1">
    <location>
        <begin position="1"/>
        <end position="29"/>
    </location>
</feature>